<dbReference type="RefSeq" id="XP_004182307.1">
    <property type="nucleotide sequence ID" value="XM_004182259.1"/>
</dbReference>
<proteinExistence type="predicted"/>
<dbReference type="HOGENOM" id="CLU_337731_0_0_1"/>
<dbReference type="STRING" id="1071380.I2H8T6"/>
<accession>I2H8T6</accession>
<feature type="compositionally biased region" description="Low complexity" evidence="1">
    <location>
        <begin position="526"/>
        <end position="545"/>
    </location>
</feature>
<feature type="compositionally biased region" description="Polar residues" evidence="1">
    <location>
        <begin position="235"/>
        <end position="249"/>
    </location>
</feature>
<dbReference type="OMA" id="AVNDYEF"/>
<feature type="compositionally biased region" description="Basic and acidic residues" evidence="1">
    <location>
        <begin position="251"/>
        <end position="269"/>
    </location>
</feature>
<dbReference type="InterPro" id="IPR006774">
    <property type="entry name" value="BAF1_ABF1"/>
</dbReference>
<feature type="compositionally biased region" description="Basic and acidic residues" evidence="1">
    <location>
        <begin position="912"/>
        <end position="927"/>
    </location>
</feature>
<feature type="compositionally biased region" description="Low complexity" evidence="1">
    <location>
        <begin position="291"/>
        <end position="323"/>
    </location>
</feature>
<dbReference type="EMBL" id="HE806324">
    <property type="protein sequence ID" value="CCH62788.1"/>
    <property type="molecule type" value="Genomic_DNA"/>
</dbReference>
<organism evidence="2 3">
    <name type="scientific">Henningerozyma blattae (strain ATCC 34711 / CBS 6284 / DSM 70876 / NBRC 10599 / NRRL Y-10934 / UCD 77-7)</name>
    <name type="common">Yeast</name>
    <name type="synonym">Tetrapisispora blattae</name>
    <dbReference type="NCBI Taxonomy" id="1071380"/>
    <lineage>
        <taxon>Eukaryota</taxon>
        <taxon>Fungi</taxon>
        <taxon>Dikarya</taxon>
        <taxon>Ascomycota</taxon>
        <taxon>Saccharomycotina</taxon>
        <taxon>Saccharomycetes</taxon>
        <taxon>Saccharomycetales</taxon>
        <taxon>Saccharomycetaceae</taxon>
        <taxon>Henningerozyma</taxon>
    </lineage>
</organism>
<feature type="compositionally biased region" description="Basic and acidic residues" evidence="1">
    <location>
        <begin position="192"/>
        <end position="202"/>
    </location>
</feature>
<feature type="compositionally biased region" description="Polar residues" evidence="1">
    <location>
        <begin position="837"/>
        <end position="853"/>
    </location>
</feature>
<dbReference type="Pfam" id="PF04684">
    <property type="entry name" value="BAF1_ABF1"/>
    <property type="match status" value="1"/>
</dbReference>
<dbReference type="GO" id="GO:0005634">
    <property type="term" value="C:nucleus"/>
    <property type="evidence" value="ECO:0007669"/>
    <property type="project" value="InterPro"/>
</dbReference>
<feature type="compositionally biased region" description="Acidic residues" evidence="1">
    <location>
        <begin position="902"/>
        <end position="911"/>
    </location>
</feature>
<feature type="region of interest" description="Disordered" evidence="1">
    <location>
        <begin position="520"/>
        <end position="546"/>
    </location>
</feature>
<dbReference type="AlphaFoldDB" id="I2H8T6"/>
<sequence length="927" mass="103586">MTNYYEYEHPIINKYLASSNGFENENSNRSLHEDQLETNINNKNSNNINQNSDSNIENIDINNANNNDDDIIDNVHLRKNEPGRKFPTLESWYRAVNDYEFQARCPIILKNSHKNKHFTFACHLKSCPFKILVSYSGVNNDAFDNSNETNANITKEDVDFIDRVDHTNSSINTPTSSNILNNNDDVTTDGNHPNDKFTDENPHGALLTLNDNNSPERVDNQNTVKGHTTDKHNGNSDSITTNNDDTIGNSLKKDASENNDETSTKHYADIPDVDDSVTAAFAAAVVAAVDGNNSNGINHDNNSSTDINSPPNNNNNNNNTHNIDGSRAVPVSAEAKKNSIRDSNLTDNLVTFDHRDTHMGPFVVTKIEPYHSHPLESNLSLAKFVLTKIPRILQNDLNFDETLEDLCSLNNEATILKFRVSQYVENSGILDILRQRYGLTIHDLDKKLISSISRKVTTYKARFVLKKKKSGEYGKNPQKRNSNIEIPMVNSSANKSSLTTHPNLHIQNSTPASIAATLHNGKSKFPNTSPSSASTISSNSRATSSVTDNNVGLKAININDNSNELSDDSKPLKSEYPLEIPGSHDTSFDKSHSRYHSNRTTDTNSIEHTHKQRNNQQEQLQQNRNKLLKSAIQNINAQKELDTDATQLQATAQAAMNDVSNMKQTIANYIVQQNSNRHSLDEYMAGNNNNGSHNENHDHNISRNAESIDNQSQPPFKKMRIDSNESYTSSIEQLTTHQSFSGHDNDNDNNNNDNSNDNGNDKHLNIHNNSNSINKIEQKNDLLKLNINSLIPDDNVLESLDDVTGDRLPNNIAEQLKLLSSHYKDVEINQHNNSLSSLGTTANSHQLPITSNRGKSDAMNENDDHDMEQEIMDLRGVPVHNDESHVSGLDLSHHMDSPENGDNIDVDINDEADVHSDENIQPELRNE</sequence>
<feature type="region of interest" description="Disordered" evidence="1">
    <location>
        <begin position="738"/>
        <end position="768"/>
    </location>
</feature>
<reference evidence="2 3" key="1">
    <citation type="journal article" date="2011" name="Proc. Natl. Acad. Sci. U.S.A.">
        <title>Evolutionary erosion of yeast sex chromosomes by mating-type switching accidents.</title>
        <authorList>
            <person name="Gordon J.L."/>
            <person name="Armisen D."/>
            <person name="Proux-Wera E."/>
            <person name="Oheigeartaigh S.S."/>
            <person name="Byrne K.P."/>
            <person name="Wolfe K.H."/>
        </authorList>
    </citation>
    <scope>NUCLEOTIDE SEQUENCE [LARGE SCALE GENOMIC DNA]</scope>
    <source>
        <strain evidence="3">ATCC 34711 / CBS 6284 / DSM 70876 / NBRC 10599 / NRRL Y-10934 / UCD 77-7</strain>
    </source>
</reference>
<feature type="region of interest" description="Disordered" evidence="1">
    <location>
        <begin position="166"/>
        <end position="269"/>
    </location>
</feature>
<dbReference type="OrthoDB" id="4065241at2759"/>
<dbReference type="KEGG" id="tbl:TBLA_0I01280"/>
<dbReference type="GO" id="GO:0003677">
    <property type="term" value="F:DNA binding"/>
    <property type="evidence" value="ECO:0007669"/>
    <property type="project" value="InterPro"/>
</dbReference>
<dbReference type="GO" id="GO:0006338">
    <property type="term" value="P:chromatin remodeling"/>
    <property type="evidence" value="ECO:0007669"/>
    <property type="project" value="InterPro"/>
</dbReference>
<feature type="region of interest" description="Disordered" evidence="1">
    <location>
        <begin position="837"/>
        <end position="860"/>
    </location>
</feature>
<keyword evidence="3" id="KW-1185">Reference proteome</keyword>
<dbReference type="Proteomes" id="UP000002866">
    <property type="component" value="Chromosome 9"/>
</dbReference>
<dbReference type="InParanoid" id="I2H8T6"/>
<feature type="compositionally biased region" description="Low complexity" evidence="1">
    <location>
        <begin position="748"/>
        <end position="758"/>
    </location>
</feature>
<evidence type="ECO:0000313" key="3">
    <source>
        <dbReference type="Proteomes" id="UP000002866"/>
    </source>
</evidence>
<dbReference type="GeneID" id="14497966"/>
<evidence type="ECO:0000313" key="2">
    <source>
        <dbReference type="EMBL" id="CCH62788.1"/>
    </source>
</evidence>
<evidence type="ECO:0000256" key="1">
    <source>
        <dbReference type="SAM" id="MobiDB-lite"/>
    </source>
</evidence>
<name>I2H8T6_HENB6</name>
<feature type="region of interest" description="Disordered" evidence="1">
    <location>
        <begin position="560"/>
        <end position="618"/>
    </location>
</feature>
<gene>
    <name evidence="2" type="primary">TBLA0I01280</name>
    <name evidence="2" type="ORF">TBLA_0I01280</name>
</gene>
<dbReference type="eggNOG" id="ENOG502QSTW">
    <property type="taxonomic scope" value="Eukaryota"/>
</dbReference>
<feature type="compositionally biased region" description="Basic and acidic residues" evidence="1">
    <location>
        <begin position="881"/>
        <end position="897"/>
    </location>
</feature>
<feature type="region of interest" description="Disordered" evidence="1">
    <location>
        <begin position="881"/>
        <end position="927"/>
    </location>
</feature>
<feature type="region of interest" description="Disordered" evidence="1">
    <location>
        <begin position="291"/>
        <end position="325"/>
    </location>
</feature>
<dbReference type="FunCoup" id="I2H8T6">
    <property type="interactions" value="1532"/>
</dbReference>
<protein>
    <submittedName>
        <fullName evidence="2">Uncharacterized protein</fullName>
    </submittedName>
</protein>
<feature type="compositionally biased region" description="Low complexity" evidence="1">
    <location>
        <begin position="167"/>
        <end position="183"/>
    </location>
</feature>
<feature type="region of interest" description="Disordered" evidence="1">
    <location>
        <begin position="681"/>
        <end position="700"/>
    </location>
</feature>